<evidence type="ECO:0000256" key="5">
    <source>
        <dbReference type="ARBA" id="ARBA00023163"/>
    </source>
</evidence>
<keyword evidence="3" id="KW-0805">Transcription regulation</keyword>
<dbReference type="GO" id="GO:0005634">
    <property type="term" value="C:nucleus"/>
    <property type="evidence" value="ECO:0007669"/>
    <property type="project" value="UniProtKB-SubCell"/>
</dbReference>
<evidence type="ECO:0000256" key="3">
    <source>
        <dbReference type="ARBA" id="ARBA00023015"/>
    </source>
</evidence>
<keyword evidence="5" id="KW-0804">Transcription</keyword>
<sequence>MAPRKNSKRSDSTSDSGPDDPEPKPAAKKAKTSTAKDDDEPSWAIDTKRFVKVREFKGKVMVDIREYYDAGGEMKPGKKGICLSVQQWRKLVDVIDEVDKAIKEK</sequence>
<evidence type="ECO:0000256" key="4">
    <source>
        <dbReference type="ARBA" id="ARBA00023125"/>
    </source>
</evidence>
<organism evidence="9">
    <name type="scientific">Riptortus pedestris</name>
    <name type="common">Bean bug</name>
    <dbReference type="NCBI Taxonomy" id="329032"/>
    <lineage>
        <taxon>Eukaryota</taxon>
        <taxon>Metazoa</taxon>
        <taxon>Ecdysozoa</taxon>
        <taxon>Arthropoda</taxon>
        <taxon>Hexapoda</taxon>
        <taxon>Insecta</taxon>
        <taxon>Pterygota</taxon>
        <taxon>Neoptera</taxon>
        <taxon>Paraneoptera</taxon>
        <taxon>Hemiptera</taxon>
        <taxon>Heteroptera</taxon>
        <taxon>Panheteroptera</taxon>
        <taxon>Pentatomomorpha</taxon>
        <taxon>Coreoidea</taxon>
        <taxon>Alydidae</taxon>
        <taxon>Riptortus</taxon>
    </lineage>
</organism>
<dbReference type="InterPro" id="IPR009044">
    <property type="entry name" value="ssDNA-bd_transcriptional_reg"/>
</dbReference>
<reference evidence="9" key="1">
    <citation type="journal article" date="2013" name="PLoS ONE">
        <title>Gene expression in gut symbiotic organ of stinkbug affected by extracellular bacterial symbiont.</title>
        <authorList>
            <person name="Futahashi R."/>
            <person name="Tanaka K."/>
            <person name="Tanahashi M."/>
            <person name="Nikoh N."/>
            <person name="Kikuchi Y."/>
            <person name="Lee B.L."/>
            <person name="Fukatsu T."/>
        </authorList>
    </citation>
    <scope>NUCLEOTIDE SEQUENCE</scope>
    <source>
        <tissue evidence="9">Midgut</tissue>
    </source>
</reference>
<evidence type="ECO:0000256" key="6">
    <source>
        <dbReference type="ARBA" id="ARBA00023242"/>
    </source>
</evidence>
<evidence type="ECO:0000256" key="1">
    <source>
        <dbReference type="ARBA" id="ARBA00004123"/>
    </source>
</evidence>
<protein>
    <submittedName>
        <fullName evidence="9">RNA polymerase II transcriptional coactivator</fullName>
    </submittedName>
</protein>
<evidence type="ECO:0000256" key="2">
    <source>
        <dbReference type="ARBA" id="ARBA00009001"/>
    </source>
</evidence>
<dbReference type="GO" id="GO:0003677">
    <property type="term" value="F:DNA binding"/>
    <property type="evidence" value="ECO:0007669"/>
    <property type="project" value="UniProtKB-KW"/>
</dbReference>
<dbReference type="Pfam" id="PF02229">
    <property type="entry name" value="PC4"/>
    <property type="match status" value="1"/>
</dbReference>
<dbReference type="GO" id="GO:0060261">
    <property type="term" value="P:positive regulation of transcription initiation by RNA polymerase II"/>
    <property type="evidence" value="ECO:0007669"/>
    <property type="project" value="InterPro"/>
</dbReference>
<evidence type="ECO:0000259" key="8">
    <source>
        <dbReference type="Pfam" id="PF02229"/>
    </source>
</evidence>
<keyword evidence="6" id="KW-0539">Nucleus</keyword>
<evidence type="ECO:0000313" key="9">
    <source>
        <dbReference type="EMBL" id="BAN21015.1"/>
    </source>
</evidence>
<dbReference type="Gene3D" id="2.30.31.10">
    <property type="entry name" value="Transcriptional Coactivator Pc4, Chain A"/>
    <property type="match status" value="1"/>
</dbReference>
<comment type="similarity">
    <text evidence="2">Belongs to the transcriptional coactivator PC4 family.</text>
</comment>
<dbReference type="InterPro" id="IPR045125">
    <property type="entry name" value="Sub1/Tcp4-like"/>
</dbReference>
<dbReference type="EMBL" id="AK417800">
    <property type="protein sequence ID" value="BAN21015.1"/>
    <property type="molecule type" value="mRNA"/>
</dbReference>
<name>R4WJP6_RIPPE</name>
<accession>R4WJP6</accession>
<evidence type="ECO:0000256" key="7">
    <source>
        <dbReference type="SAM" id="MobiDB-lite"/>
    </source>
</evidence>
<feature type="region of interest" description="Disordered" evidence="7">
    <location>
        <begin position="1"/>
        <end position="41"/>
    </location>
</feature>
<feature type="domain" description="Transcriptional coactivator p15 (PC4) C-terminal" evidence="8">
    <location>
        <begin position="43"/>
        <end position="93"/>
    </location>
</feature>
<dbReference type="InterPro" id="IPR003173">
    <property type="entry name" value="PC4_C"/>
</dbReference>
<dbReference type="PANTHER" id="PTHR13215">
    <property type="entry name" value="RNA POLYMERASE II TRANSCRIPTIONAL COACTIVATOR"/>
    <property type="match status" value="1"/>
</dbReference>
<dbReference type="SUPFAM" id="SSF54447">
    <property type="entry name" value="ssDNA-binding transcriptional regulator domain"/>
    <property type="match status" value="1"/>
</dbReference>
<dbReference type="GO" id="GO:0003713">
    <property type="term" value="F:transcription coactivator activity"/>
    <property type="evidence" value="ECO:0007669"/>
    <property type="project" value="InterPro"/>
</dbReference>
<comment type="subcellular location">
    <subcellularLocation>
        <location evidence="1">Nucleus</location>
    </subcellularLocation>
</comment>
<proteinExistence type="evidence at transcript level"/>
<dbReference type="AlphaFoldDB" id="R4WJP6"/>
<keyword evidence="4" id="KW-0238">DNA-binding</keyword>